<dbReference type="AlphaFoldDB" id="A0A3B0YAF5"/>
<dbReference type="Pfam" id="PF03781">
    <property type="entry name" value="FGE-sulfatase"/>
    <property type="match status" value="2"/>
</dbReference>
<name>A0A3B0YAF5_9ZZZZ</name>
<accession>A0A3B0YAF5</accession>
<reference evidence="2" key="1">
    <citation type="submission" date="2018-06" db="EMBL/GenBank/DDBJ databases">
        <authorList>
            <person name="Zhirakovskaya E."/>
        </authorList>
    </citation>
    <scope>NUCLEOTIDE SEQUENCE</scope>
</reference>
<dbReference type="PANTHER" id="PTHR23150:SF36">
    <property type="entry name" value="HERCYNINE OXYGENASE"/>
    <property type="match status" value="1"/>
</dbReference>
<evidence type="ECO:0000313" key="2">
    <source>
        <dbReference type="EMBL" id="VAW65624.1"/>
    </source>
</evidence>
<protein>
    <recommendedName>
        <fullName evidence="1">Sulfatase-modifying factor enzyme-like domain-containing protein</fullName>
    </recommendedName>
</protein>
<dbReference type="InterPro" id="IPR042095">
    <property type="entry name" value="SUMF_sf"/>
</dbReference>
<organism evidence="2">
    <name type="scientific">hydrothermal vent metagenome</name>
    <dbReference type="NCBI Taxonomy" id="652676"/>
    <lineage>
        <taxon>unclassified sequences</taxon>
        <taxon>metagenomes</taxon>
        <taxon>ecological metagenomes</taxon>
    </lineage>
</organism>
<dbReference type="InterPro" id="IPR051043">
    <property type="entry name" value="Sulfatase_Mod_Factor_Kinase"/>
</dbReference>
<feature type="domain" description="Sulfatase-modifying factor enzyme-like" evidence="1">
    <location>
        <begin position="315"/>
        <end position="383"/>
    </location>
</feature>
<feature type="domain" description="Sulfatase-modifying factor enzyme-like" evidence="1">
    <location>
        <begin position="179"/>
        <end position="310"/>
    </location>
</feature>
<dbReference type="PANTHER" id="PTHR23150">
    <property type="entry name" value="SULFATASE MODIFYING FACTOR 1, 2"/>
    <property type="match status" value="1"/>
</dbReference>
<dbReference type="InterPro" id="IPR005532">
    <property type="entry name" value="SUMF_dom"/>
</dbReference>
<sequence>MSTSLSTLIRLRTIQNKTRRLFDNMSDIEYRLQYHSELSPAGWYLGHGIYTENYWLHEIISNNNEHTCKQRLFAPLDTPKAQRGPSLPPLNPQLQKIHAQQDNNDLLLLEKTPPLSNHPLFKDEYIENYLIQQYAQNYEAIHMVLNQIALKKDHGQYCPEHILIPTACTHAAHFIEQSTYTVGGEKPLSYDNELPMHQIKLDAFYIAVSPVNNSEYLQFIEDGGYTDTNLWSSQGWQWKTENNISHPEHWKKSSQGHWYGVNHQGAFDLPGSDFVYGISHHEACAFAKWAQARLPHEHEWETAARLNQLKNTTKVWEWCNNNYTPYKDFSAFPASDCSEFSPKNNHYVLKGASEHTRPEIKRASFRNTHMPHQRHAFTGLRLVFD</sequence>
<evidence type="ECO:0000259" key="1">
    <source>
        <dbReference type="Pfam" id="PF03781"/>
    </source>
</evidence>
<proteinExistence type="predicted"/>
<dbReference type="Gene3D" id="3.90.1580.10">
    <property type="entry name" value="paralog of FGE (formylglycine-generating enzyme)"/>
    <property type="match status" value="2"/>
</dbReference>
<dbReference type="SUPFAM" id="SSF56436">
    <property type="entry name" value="C-type lectin-like"/>
    <property type="match status" value="1"/>
</dbReference>
<dbReference type="InterPro" id="IPR016187">
    <property type="entry name" value="CTDL_fold"/>
</dbReference>
<gene>
    <name evidence="2" type="ORF">MNBD_GAMMA09-1255</name>
</gene>
<dbReference type="EMBL" id="UOFI01000068">
    <property type="protein sequence ID" value="VAW65624.1"/>
    <property type="molecule type" value="Genomic_DNA"/>
</dbReference>